<dbReference type="STRING" id="477974.Daud_0460"/>
<gene>
    <name evidence="1" type="ordered locus">Daud_0460</name>
</gene>
<name>B1I1V4_DESAP</name>
<evidence type="ECO:0008006" key="3">
    <source>
        <dbReference type="Google" id="ProtNLM"/>
    </source>
</evidence>
<dbReference type="AlphaFoldDB" id="B1I1V4"/>
<evidence type="ECO:0000313" key="1">
    <source>
        <dbReference type="EMBL" id="ACA59006.1"/>
    </source>
</evidence>
<reference evidence="1 2" key="2">
    <citation type="journal article" date="2008" name="Science">
        <title>Environmental genomics reveals a single-species ecosystem deep within Earth.</title>
        <authorList>
            <person name="Chivian D."/>
            <person name="Brodie E.L."/>
            <person name="Alm E.J."/>
            <person name="Culley D.E."/>
            <person name="Dehal P.S."/>
            <person name="Desantis T.Z."/>
            <person name="Gihring T.M."/>
            <person name="Lapidus A."/>
            <person name="Lin L.H."/>
            <person name="Lowry S.R."/>
            <person name="Moser D.P."/>
            <person name="Richardson P.M."/>
            <person name="Southam G."/>
            <person name="Wanger G."/>
            <person name="Pratt L.M."/>
            <person name="Andersen G.L."/>
            <person name="Hazen T.C."/>
            <person name="Brockman F.J."/>
            <person name="Arkin A.P."/>
            <person name="Onstott T.C."/>
        </authorList>
    </citation>
    <scope>NUCLEOTIDE SEQUENCE [LARGE SCALE GENOMIC DNA]</scope>
    <source>
        <strain evidence="1 2">MP104C</strain>
    </source>
</reference>
<dbReference type="EMBL" id="CP000860">
    <property type="protein sequence ID" value="ACA59006.1"/>
    <property type="molecule type" value="Genomic_DNA"/>
</dbReference>
<dbReference type="InterPro" id="IPR005358">
    <property type="entry name" value="Puta_zinc/iron-chelating_dom"/>
</dbReference>
<dbReference type="Proteomes" id="UP000008544">
    <property type="component" value="Chromosome"/>
</dbReference>
<dbReference type="PANTHER" id="PTHR35866">
    <property type="entry name" value="PUTATIVE-RELATED"/>
    <property type="match status" value="1"/>
</dbReference>
<dbReference type="OrthoDB" id="9810361at2"/>
<dbReference type="HOGENOM" id="CLU_080178_0_0_9"/>
<dbReference type="PANTHER" id="PTHR35866:SF1">
    <property type="entry name" value="YKGJ FAMILY CYSTEINE CLUSTER PROTEIN"/>
    <property type="match status" value="1"/>
</dbReference>
<proteinExistence type="predicted"/>
<dbReference type="KEGG" id="dau:Daud_0460"/>
<sequence length="256" mass="29953">MRVDLEKKKRRVALNGSPIFEAHETFRCSCHPGLPCYNSCCRDIDIYLSPYDVVRMKNRLGLTSGEFLSTYTARLGTKAGLFIVRLDMRDDAEKLCHFVTPQGCRIYSDRPWACRMAPIDVNSRGEYHFIFNDSQCLGLRETQEWTVETWMRDQEMLVYDELEAVFRDLPSRLRFTGLPSLDRHVAEMHFMACYDVDRFRRFVFDTSFLKEYGVADELAARLRTDDVELMKFGFTWLADGVDVRKTMELRDQLQSA</sequence>
<reference evidence="2" key="1">
    <citation type="submission" date="2007-10" db="EMBL/GenBank/DDBJ databases">
        <title>Complete sequence of chromosome of Desulforudis audaxviator MP104C.</title>
        <authorList>
            <person name="Copeland A."/>
            <person name="Lucas S."/>
            <person name="Lapidus A."/>
            <person name="Barry K."/>
            <person name="Glavina del Rio T."/>
            <person name="Dalin E."/>
            <person name="Tice H."/>
            <person name="Bruce D."/>
            <person name="Pitluck S."/>
            <person name="Lowry S.R."/>
            <person name="Larimer F."/>
            <person name="Land M.L."/>
            <person name="Hauser L."/>
            <person name="Kyrpides N."/>
            <person name="Ivanova N.N."/>
            <person name="Richardson P."/>
        </authorList>
    </citation>
    <scope>NUCLEOTIDE SEQUENCE [LARGE SCALE GENOMIC DNA]</scope>
    <source>
        <strain evidence="2">MP104C</strain>
    </source>
</reference>
<accession>B1I1V4</accession>
<dbReference type="Pfam" id="PF03692">
    <property type="entry name" value="CxxCxxCC"/>
    <property type="match status" value="1"/>
</dbReference>
<protein>
    <recommendedName>
        <fullName evidence="3">YkgJ family cysteine cluster protein</fullName>
    </recommendedName>
</protein>
<evidence type="ECO:0000313" key="2">
    <source>
        <dbReference type="Proteomes" id="UP000008544"/>
    </source>
</evidence>
<organism evidence="1 2">
    <name type="scientific">Desulforudis audaxviator (strain MP104C)</name>
    <dbReference type="NCBI Taxonomy" id="477974"/>
    <lineage>
        <taxon>Bacteria</taxon>
        <taxon>Bacillati</taxon>
        <taxon>Bacillota</taxon>
        <taxon>Clostridia</taxon>
        <taxon>Thermoanaerobacterales</taxon>
        <taxon>Candidatus Desulforudaceae</taxon>
        <taxon>Candidatus Desulforudis</taxon>
    </lineage>
</organism>
<dbReference type="eggNOG" id="COG0727">
    <property type="taxonomic scope" value="Bacteria"/>
</dbReference>
<keyword evidence="2" id="KW-1185">Reference proteome</keyword>